<keyword evidence="2" id="KW-0812">Transmembrane</keyword>
<feature type="compositionally biased region" description="Basic and acidic residues" evidence="1">
    <location>
        <begin position="276"/>
        <end position="290"/>
    </location>
</feature>
<feature type="compositionally biased region" description="Low complexity" evidence="1">
    <location>
        <begin position="241"/>
        <end position="253"/>
    </location>
</feature>
<feature type="compositionally biased region" description="Basic and acidic residues" evidence="1">
    <location>
        <begin position="565"/>
        <end position="578"/>
    </location>
</feature>
<accession>A0ABR1KEA9</accession>
<keyword evidence="5" id="KW-1185">Reference proteome</keyword>
<evidence type="ECO:0000256" key="2">
    <source>
        <dbReference type="SAM" id="Phobius"/>
    </source>
</evidence>
<dbReference type="PANTHER" id="PTHR34502:SF6">
    <property type="entry name" value="DUF6594 DOMAIN-CONTAINING PROTEIN"/>
    <property type="match status" value="1"/>
</dbReference>
<feature type="transmembrane region" description="Helical" evidence="2">
    <location>
        <begin position="862"/>
        <end position="880"/>
    </location>
</feature>
<dbReference type="Proteomes" id="UP001363622">
    <property type="component" value="Unassembled WGS sequence"/>
</dbReference>
<gene>
    <name evidence="4" type="ORF">IWZ03DRAFT_39129</name>
</gene>
<evidence type="ECO:0000259" key="3">
    <source>
        <dbReference type="Pfam" id="PF20237"/>
    </source>
</evidence>
<feature type="compositionally biased region" description="Polar residues" evidence="1">
    <location>
        <begin position="145"/>
        <end position="155"/>
    </location>
</feature>
<protein>
    <recommendedName>
        <fullName evidence="3">DUF6594 domain-containing protein</fullName>
    </recommendedName>
</protein>
<dbReference type="EMBL" id="JBBPHU010000010">
    <property type="protein sequence ID" value="KAK7512790.1"/>
    <property type="molecule type" value="Genomic_DNA"/>
</dbReference>
<feature type="compositionally biased region" description="Polar residues" evidence="1">
    <location>
        <begin position="97"/>
        <end position="110"/>
    </location>
</feature>
<keyword evidence="2" id="KW-0472">Membrane</keyword>
<feature type="region of interest" description="Disordered" evidence="1">
    <location>
        <begin position="675"/>
        <end position="694"/>
    </location>
</feature>
<feature type="region of interest" description="Disordered" evidence="1">
    <location>
        <begin position="241"/>
        <end position="330"/>
    </location>
</feature>
<feature type="compositionally biased region" description="Basic and acidic residues" evidence="1">
    <location>
        <begin position="22"/>
        <end position="32"/>
    </location>
</feature>
<feature type="compositionally biased region" description="Low complexity" evidence="1">
    <location>
        <begin position="263"/>
        <end position="272"/>
    </location>
</feature>
<reference evidence="4 5" key="1">
    <citation type="submission" date="2024-04" db="EMBL/GenBank/DDBJ databases">
        <title>Phyllosticta paracitricarpa is synonymous to the EU quarantine fungus P. citricarpa based on phylogenomic analyses.</title>
        <authorList>
            <consortium name="Lawrence Berkeley National Laboratory"/>
            <person name="Van Ingen-Buijs V.A."/>
            <person name="Van Westerhoven A.C."/>
            <person name="Haridas S."/>
            <person name="Skiadas P."/>
            <person name="Martin F."/>
            <person name="Groenewald J.Z."/>
            <person name="Crous P.W."/>
            <person name="Seidl M.F."/>
        </authorList>
    </citation>
    <scope>NUCLEOTIDE SEQUENCE [LARGE SCALE GENOMIC DNA]</scope>
    <source>
        <strain evidence="4 5">CBS 123371</strain>
    </source>
</reference>
<keyword evidence="2" id="KW-1133">Transmembrane helix</keyword>
<comment type="caution">
    <text evidence="4">The sequence shown here is derived from an EMBL/GenBank/DDBJ whole genome shotgun (WGS) entry which is preliminary data.</text>
</comment>
<evidence type="ECO:0000313" key="5">
    <source>
        <dbReference type="Proteomes" id="UP001363622"/>
    </source>
</evidence>
<feature type="region of interest" description="Disordered" evidence="1">
    <location>
        <begin position="561"/>
        <end position="585"/>
    </location>
</feature>
<dbReference type="PANTHER" id="PTHR34502">
    <property type="entry name" value="DUF6594 DOMAIN-CONTAINING PROTEIN-RELATED"/>
    <property type="match status" value="1"/>
</dbReference>
<feature type="compositionally biased region" description="Low complexity" evidence="1">
    <location>
        <begin position="351"/>
        <end position="369"/>
    </location>
</feature>
<evidence type="ECO:0000313" key="4">
    <source>
        <dbReference type="EMBL" id="KAK7512790.1"/>
    </source>
</evidence>
<name>A0ABR1KEA9_9PEZI</name>
<feature type="region of interest" description="Disordered" evidence="1">
    <location>
        <begin position="1"/>
        <end position="171"/>
    </location>
</feature>
<dbReference type="Pfam" id="PF20237">
    <property type="entry name" value="DUF6594"/>
    <property type="match status" value="1"/>
</dbReference>
<feature type="compositionally biased region" description="Basic and acidic residues" evidence="1">
    <location>
        <begin position="132"/>
        <end position="142"/>
    </location>
</feature>
<sequence>MDAFGACGQRVEGSEAGDEAIADERDKAERGVAKGRFGGGDVSKRKRHDGFPSTKAGQDDLGEEKDVVCRSNGSPNSRNVIAASDEISLDTSRSENKCGSSSWPPRSCNSGRRRSSTTKPNEDQQPVAVAPHRGDSDVDDLHQTIPGSSPQSTRPRVSYTRPGTTAASSAASVIAAATAPLPSSSRSPTAKAPSEPVSAPVIVASCTQELSSPLSSSTDPDASTFADGGLLLRLEGIAAQSSVGASASGRSSSLPDVRNYGHRSAGVSSRASRVWRRSDLAEAPRGRDGPDTAARNSADRRGSKRSKQTGSSISTSSRVRHKHSSSLRRAYTLPAVSNASLLSVLSELTQSSEGTSTSSGSNSTVTQQSYERSTITKQRRPSRKDGNGSDSCRPKQSVLREASSSKLAGEGGADHLKRHGRSINPLARGIVEPSPSFARAASRHASMAGTATTNAVPVEKTATPRPVSPVRQRETSDSDISLRGSGPTTGDRKKIAAEAASGESETAKEMQDDEDRERELAIQRLVCEIAQSPQLMAGADARLHKMIEQEEQLRLHIKQTSPEHPVPRDEPHFRRTDGGENTSGPFPYYCSSSRTQQGPHRGCCEDPPGRPALVPAADPSYYAGRAPAHSQYQPLAQHFAFSGGVGQQQHYQTDLADFGRTTIAGYEKIAQKLAEGPDARLGDDDKHDAEKDRTTERHVTPLYRRFEYLQHRILLHIQDELSELEEKLSEMDKWIAGQSTLRDQQGMAVPASRRLEARYGNDVHARRTLLLGDIYVKLGQYNSAVTAYANLGATLAPAAKGDIVAYESWMAEHAPVDDAETRFLARHRDLGRVSLGVHQRDGGSHSSPGTQRRHAANMNAGGVQYSAMWGILVVLLVPVVTLSQSRAVVVVAAFSAAAVVGSSSTRIRSYMSCREVVAYGCTYFALMAAIAILFEKG</sequence>
<proteinExistence type="predicted"/>
<feature type="region of interest" description="Disordered" evidence="1">
    <location>
        <begin position="351"/>
        <end position="419"/>
    </location>
</feature>
<feature type="transmembrane region" description="Helical" evidence="2">
    <location>
        <begin position="916"/>
        <end position="934"/>
    </location>
</feature>
<feature type="domain" description="DUF6594" evidence="3">
    <location>
        <begin position="697"/>
        <end position="927"/>
    </location>
</feature>
<evidence type="ECO:0000256" key="1">
    <source>
        <dbReference type="SAM" id="MobiDB-lite"/>
    </source>
</evidence>
<feature type="region of interest" description="Disordered" evidence="1">
    <location>
        <begin position="437"/>
        <end position="514"/>
    </location>
</feature>
<organism evidence="4 5">
    <name type="scientific">Phyllosticta citriasiana</name>
    <dbReference type="NCBI Taxonomy" id="595635"/>
    <lineage>
        <taxon>Eukaryota</taxon>
        <taxon>Fungi</taxon>
        <taxon>Dikarya</taxon>
        <taxon>Ascomycota</taxon>
        <taxon>Pezizomycotina</taxon>
        <taxon>Dothideomycetes</taxon>
        <taxon>Dothideomycetes incertae sedis</taxon>
        <taxon>Botryosphaeriales</taxon>
        <taxon>Phyllostictaceae</taxon>
        <taxon>Phyllosticta</taxon>
    </lineage>
</organism>
<dbReference type="InterPro" id="IPR046529">
    <property type="entry name" value="DUF6594"/>
</dbReference>
<feature type="compositionally biased region" description="Low complexity" evidence="1">
    <location>
        <begin position="308"/>
        <end position="317"/>
    </location>
</feature>